<reference evidence="2 3" key="1">
    <citation type="submission" date="2019-09" db="EMBL/GenBank/DDBJ databases">
        <title>Serinicoccus pratensis sp. nov., isolated from meadow soil.</title>
        <authorList>
            <person name="Zhang W."/>
        </authorList>
    </citation>
    <scope>NUCLEOTIDE SEQUENCE [LARGE SCALE GENOMIC DNA]</scope>
    <source>
        <strain evidence="2 3">W204</strain>
    </source>
</reference>
<dbReference type="OrthoDB" id="9804333at2"/>
<gene>
    <name evidence="2" type="ORF">FY030_11115</name>
</gene>
<dbReference type="AlphaFoldDB" id="A0A5J6V850"/>
<dbReference type="CDD" id="cd07438">
    <property type="entry name" value="PHP_HisPPase_AMP"/>
    <property type="match status" value="1"/>
</dbReference>
<dbReference type="KEGG" id="serw:FY030_11115"/>
<dbReference type="InterPro" id="IPR004013">
    <property type="entry name" value="PHP_dom"/>
</dbReference>
<dbReference type="PANTHER" id="PTHR42924">
    <property type="entry name" value="EXONUCLEASE"/>
    <property type="match status" value="1"/>
</dbReference>
<dbReference type="InterPro" id="IPR052018">
    <property type="entry name" value="PHP_domain"/>
</dbReference>
<accession>A0A5J6V850</accession>
<feature type="domain" description="Polymerase/histidinol phosphatase N-terminal" evidence="1">
    <location>
        <begin position="8"/>
        <end position="73"/>
    </location>
</feature>
<dbReference type="Pfam" id="PF02811">
    <property type="entry name" value="PHP"/>
    <property type="match status" value="1"/>
</dbReference>
<name>A0A5J6V850_9MICO</name>
<dbReference type="PANTHER" id="PTHR42924:SF3">
    <property type="entry name" value="POLYMERASE_HISTIDINOL PHOSPHATASE N-TERMINAL DOMAIN-CONTAINING PROTEIN"/>
    <property type="match status" value="1"/>
</dbReference>
<organism evidence="2 3">
    <name type="scientific">Ornithinimicrobium pratense</name>
    <dbReference type="NCBI Taxonomy" id="2593973"/>
    <lineage>
        <taxon>Bacteria</taxon>
        <taxon>Bacillati</taxon>
        <taxon>Actinomycetota</taxon>
        <taxon>Actinomycetes</taxon>
        <taxon>Micrococcales</taxon>
        <taxon>Ornithinimicrobiaceae</taxon>
        <taxon>Ornithinimicrobium</taxon>
    </lineage>
</organism>
<dbReference type="RefSeq" id="WP_158061565.1">
    <property type="nucleotide sequence ID" value="NZ_CP044427.1"/>
</dbReference>
<dbReference type="SUPFAM" id="SSF89550">
    <property type="entry name" value="PHP domain-like"/>
    <property type="match status" value="1"/>
</dbReference>
<keyword evidence="3" id="KW-1185">Reference proteome</keyword>
<dbReference type="InterPro" id="IPR016195">
    <property type="entry name" value="Pol/histidinol_Pase-like"/>
</dbReference>
<protein>
    <submittedName>
        <fullName evidence="2">PHP domain-containing protein</fullName>
    </submittedName>
</protein>
<proteinExistence type="predicted"/>
<dbReference type="Gene3D" id="3.20.20.140">
    <property type="entry name" value="Metal-dependent hydrolases"/>
    <property type="match status" value="1"/>
</dbReference>
<evidence type="ECO:0000313" key="3">
    <source>
        <dbReference type="Proteomes" id="UP000326546"/>
    </source>
</evidence>
<evidence type="ECO:0000259" key="1">
    <source>
        <dbReference type="SMART" id="SM00481"/>
    </source>
</evidence>
<evidence type="ECO:0000313" key="2">
    <source>
        <dbReference type="EMBL" id="QFG69182.1"/>
    </source>
</evidence>
<dbReference type="SMART" id="SM00481">
    <property type="entry name" value="POLIIIAc"/>
    <property type="match status" value="1"/>
</dbReference>
<dbReference type="Gene3D" id="1.10.150.650">
    <property type="match status" value="1"/>
</dbReference>
<dbReference type="GO" id="GO:0004534">
    <property type="term" value="F:5'-3' RNA exonuclease activity"/>
    <property type="evidence" value="ECO:0007669"/>
    <property type="project" value="TreeGrafter"/>
</dbReference>
<sequence>MPPRRPVIDLHTHSWCSDGTEPPAELVRQAARAGVGTVALTDHDVTTGWDEAGAAGREHGVVVVPGIEISCSWRGISVHLLAYLPDPDDPDLGAELARSRHSRDTRIQVMAERLAADGYPVSYEEVRAASPGEASLGRPHLADVLVANGRYLDREAAFAEVLASSSPYYVSHYAPGPVEAVELVVAAGGAAVMAHPFASKRGRVVADHAIEDMVEAGMAGLEVDHRDHDRADRERAAALVERLGLVRTGSSDYHGAGKPNLLGENTTAPEEFERLLAGTSGQRLLGA</sequence>
<dbReference type="Proteomes" id="UP000326546">
    <property type="component" value="Chromosome"/>
</dbReference>
<dbReference type="InterPro" id="IPR003141">
    <property type="entry name" value="Pol/His_phosphatase_N"/>
</dbReference>
<dbReference type="EMBL" id="CP044427">
    <property type="protein sequence ID" value="QFG69182.1"/>
    <property type="molecule type" value="Genomic_DNA"/>
</dbReference>
<dbReference type="GO" id="GO:0035312">
    <property type="term" value="F:5'-3' DNA exonuclease activity"/>
    <property type="evidence" value="ECO:0007669"/>
    <property type="project" value="TreeGrafter"/>
</dbReference>